<proteinExistence type="predicted"/>
<reference evidence="8 9" key="1">
    <citation type="submission" date="2018-03" db="EMBL/GenBank/DDBJ databases">
        <title>Bioinformatic expansion and discovery of thiopeptide antibiotics.</title>
        <authorList>
            <person name="Schwalen C.J."/>
            <person name="Hudson G.A."/>
            <person name="Mitchell D.A."/>
        </authorList>
    </citation>
    <scope>NUCLEOTIDE SEQUENCE [LARGE SCALE GENOMIC DNA]</scope>
    <source>
        <strain evidence="8 9">ATCC 21389</strain>
    </source>
</reference>
<dbReference type="SUPFAM" id="SSF103473">
    <property type="entry name" value="MFS general substrate transporter"/>
    <property type="match status" value="1"/>
</dbReference>
<protein>
    <submittedName>
        <fullName evidence="8">MFS transporter</fullName>
    </submittedName>
</protein>
<dbReference type="Gene3D" id="1.20.1250.20">
    <property type="entry name" value="MFS general substrate transporter like domains"/>
    <property type="match status" value="1"/>
</dbReference>
<comment type="caution">
    <text evidence="8">The sequence shown here is derived from an EMBL/GenBank/DDBJ whole genome shotgun (WGS) entry which is preliminary data.</text>
</comment>
<feature type="transmembrane region" description="Helical" evidence="7">
    <location>
        <begin position="117"/>
        <end position="139"/>
    </location>
</feature>
<dbReference type="PANTHER" id="PTHR23513:SF9">
    <property type="entry name" value="ENTEROBACTIN EXPORTER ENTS"/>
    <property type="match status" value="1"/>
</dbReference>
<keyword evidence="3" id="KW-1003">Cell membrane</keyword>
<evidence type="ECO:0000256" key="4">
    <source>
        <dbReference type="ARBA" id="ARBA00022692"/>
    </source>
</evidence>
<feature type="transmembrane region" description="Helical" evidence="7">
    <location>
        <begin position="262"/>
        <end position="282"/>
    </location>
</feature>
<evidence type="ECO:0000256" key="3">
    <source>
        <dbReference type="ARBA" id="ARBA00022475"/>
    </source>
</evidence>
<dbReference type="Pfam" id="PF05977">
    <property type="entry name" value="MFS_3"/>
    <property type="match status" value="1"/>
</dbReference>
<evidence type="ECO:0000256" key="2">
    <source>
        <dbReference type="ARBA" id="ARBA00022448"/>
    </source>
</evidence>
<feature type="transmembrane region" description="Helical" evidence="7">
    <location>
        <begin position="21"/>
        <end position="41"/>
    </location>
</feature>
<keyword evidence="9" id="KW-1185">Reference proteome</keyword>
<feature type="transmembrane region" description="Helical" evidence="7">
    <location>
        <begin position="85"/>
        <end position="105"/>
    </location>
</feature>
<dbReference type="InterPro" id="IPR036259">
    <property type="entry name" value="MFS_trans_sf"/>
</dbReference>
<dbReference type="InterPro" id="IPR010290">
    <property type="entry name" value="TM_effector"/>
</dbReference>
<dbReference type="PANTHER" id="PTHR23513">
    <property type="entry name" value="INTEGRAL MEMBRANE EFFLUX PROTEIN-RELATED"/>
    <property type="match status" value="1"/>
</dbReference>
<sequence length="408" mass="40771">MRTDRRWLLDPAPLRADRGFARFWATSLVTALAGQLTAVAVPLQLYGLTHDSTWVGAAALAGLAPMVLGALWGGALADAADRRRLLLRGSAGLAAVSALLAAQAAPAPGPGVCALAVLLALVTVQQALFGMVSGVRGAVVPCLVAADRLPAANALMALAGWSGGIGGPLLAGVLAATVGLTPLYLLDALALTAALLPLRGLPRLPAPAGGPAQAGLRAIGAGLRTLTGHQVLRTAYLADAVAMVFGMPAALFPQLAQERFGPASIGVLSAAMAGGVVAGNLLSGPAARVRRYGVAITVAVCGWGFAVAGFGLAGRLWVAAGWLALSGLALAGLSLFRKTLMQRAAPDAMRGRLQGADTVIAAGGPRLAGLLHGLAGAAWGTGWAITGGGILVILTMLATARGFRPTPP</sequence>
<dbReference type="Proteomes" id="UP000248039">
    <property type="component" value="Unassembled WGS sequence"/>
</dbReference>
<dbReference type="GO" id="GO:0005886">
    <property type="term" value="C:plasma membrane"/>
    <property type="evidence" value="ECO:0007669"/>
    <property type="project" value="UniProtKB-SubCell"/>
</dbReference>
<feature type="transmembrane region" description="Helical" evidence="7">
    <location>
        <begin position="53"/>
        <end position="73"/>
    </location>
</feature>
<name>A0A2V4NN26_9ACTN</name>
<organism evidence="8 9">
    <name type="scientific">Streptomyces tateyamensis</name>
    <dbReference type="NCBI Taxonomy" id="565073"/>
    <lineage>
        <taxon>Bacteria</taxon>
        <taxon>Bacillati</taxon>
        <taxon>Actinomycetota</taxon>
        <taxon>Actinomycetes</taxon>
        <taxon>Kitasatosporales</taxon>
        <taxon>Streptomycetaceae</taxon>
        <taxon>Streptomyces</taxon>
    </lineage>
</organism>
<evidence type="ECO:0000256" key="7">
    <source>
        <dbReference type="SAM" id="Phobius"/>
    </source>
</evidence>
<keyword evidence="6 7" id="KW-0472">Membrane</keyword>
<evidence type="ECO:0000313" key="9">
    <source>
        <dbReference type="Proteomes" id="UP000248039"/>
    </source>
</evidence>
<feature type="transmembrane region" description="Helical" evidence="7">
    <location>
        <begin position="381"/>
        <end position="400"/>
    </location>
</feature>
<keyword evidence="5 7" id="KW-1133">Transmembrane helix</keyword>
<dbReference type="RefSeq" id="WP_110668263.1">
    <property type="nucleotide sequence ID" value="NZ_PYBW01000032.1"/>
</dbReference>
<feature type="transmembrane region" description="Helical" evidence="7">
    <location>
        <begin position="294"/>
        <end position="313"/>
    </location>
</feature>
<gene>
    <name evidence="8" type="ORF">C7C46_10720</name>
</gene>
<feature type="transmembrane region" description="Helical" evidence="7">
    <location>
        <begin position="151"/>
        <end position="175"/>
    </location>
</feature>
<dbReference type="CDD" id="cd06173">
    <property type="entry name" value="MFS_MefA_like"/>
    <property type="match status" value="1"/>
</dbReference>
<evidence type="ECO:0000256" key="1">
    <source>
        <dbReference type="ARBA" id="ARBA00004429"/>
    </source>
</evidence>
<feature type="transmembrane region" description="Helical" evidence="7">
    <location>
        <begin position="319"/>
        <end position="336"/>
    </location>
</feature>
<evidence type="ECO:0000313" key="8">
    <source>
        <dbReference type="EMBL" id="PYC82178.1"/>
    </source>
</evidence>
<keyword evidence="2" id="KW-0813">Transport</keyword>
<dbReference type="EMBL" id="PYBW01000032">
    <property type="protein sequence ID" value="PYC82178.1"/>
    <property type="molecule type" value="Genomic_DNA"/>
</dbReference>
<keyword evidence="4 7" id="KW-0812">Transmembrane</keyword>
<dbReference type="AlphaFoldDB" id="A0A2V4NN26"/>
<evidence type="ECO:0000256" key="6">
    <source>
        <dbReference type="ARBA" id="ARBA00023136"/>
    </source>
</evidence>
<evidence type="ECO:0000256" key="5">
    <source>
        <dbReference type="ARBA" id="ARBA00022989"/>
    </source>
</evidence>
<comment type="subcellular location">
    <subcellularLocation>
        <location evidence="1">Cell inner membrane</location>
        <topology evidence="1">Multi-pass membrane protein</topology>
    </subcellularLocation>
</comment>
<accession>A0A2V4NN26</accession>